<name>A0ABQ4NAM4_9BACL</name>
<dbReference type="RefSeq" id="WP_062490926.1">
    <property type="nucleotide sequence ID" value="NZ_BOVJ01000125.1"/>
</dbReference>
<dbReference type="EMBL" id="BOVJ01000125">
    <property type="protein sequence ID" value="GIQ65245.1"/>
    <property type="molecule type" value="Genomic_DNA"/>
</dbReference>
<comment type="caution">
    <text evidence="4">The sequence shown here is derived from an EMBL/GenBank/DDBJ whole genome shotgun (WGS) entry which is preliminary data.</text>
</comment>
<keyword evidence="5" id="KW-1185">Reference proteome</keyword>
<keyword evidence="3" id="KW-0732">Signal</keyword>
<dbReference type="Proteomes" id="UP000680304">
    <property type="component" value="Unassembled WGS sequence"/>
</dbReference>
<protein>
    <recommendedName>
        <fullName evidence="6">Tripartite tricarboxylate transporter substrate binding protein</fullName>
    </recommendedName>
</protein>
<dbReference type="SUPFAM" id="SSF53850">
    <property type="entry name" value="Periplasmic binding protein-like II"/>
    <property type="match status" value="1"/>
</dbReference>
<organism evidence="4 5">
    <name type="scientific">Paenibacillus cisolokensis</name>
    <dbReference type="NCBI Taxonomy" id="1658519"/>
    <lineage>
        <taxon>Bacteria</taxon>
        <taxon>Bacillati</taxon>
        <taxon>Bacillota</taxon>
        <taxon>Bacilli</taxon>
        <taxon>Bacillales</taxon>
        <taxon>Paenibacillaceae</taxon>
        <taxon>Paenibacillus</taxon>
    </lineage>
</organism>
<dbReference type="PANTHER" id="PTHR42928:SF5">
    <property type="entry name" value="BLR1237 PROTEIN"/>
    <property type="match status" value="1"/>
</dbReference>
<evidence type="ECO:0000256" key="2">
    <source>
        <dbReference type="SAM" id="MobiDB-lite"/>
    </source>
</evidence>
<dbReference type="PANTHER" id="PTHR42928">
    <property type="entry name" value="TRICARBOXYLATE-BINDING PROTEIN"/>
    <property type="match status" value="1"/>
</dbReference>
<feature type="region of interest" description="Disordered" evidence="2">
    <location>
        <begin position="30"/>
        <end position="53"/>
    </location>
</feature>
<feature type="signal peptide" evidence="3">
    <location>
        <begin position="1"/>
        <end position="24"/>
    </location>
</feature>
<reference evidence="4 5" key="1">
    <citation type="submission" date="2021-04" db="EMBL/GenBank/DDBJ databases">
        <title>Draft genome sequence of Paenibacillus cisolokensis, LC2-13A.</title>
        <authorList>
            <person name="Uke A."/>
            <person name="Chhe C."/>
            <person name="Baramee S."/>
            <person name="Kosugi A."/>
        </authorList>
    </citation>
    <scope>NUCLEOTIDE SEQUENCE [LARGE SCALE GENOMIC DNA]</scope>
    <source>
        <strain evidence="4 5">LC2-13A</strain>
    </source>
</reference>
<evidence type="ECO:0000256" key="3">
    <source>
        <dbReference type="SAM" id="SignalP"/>
    </source>
</evidence>
<evidence type="ECO:0000313" key="5">
    <source>
        <dbReference type="Proteomes" id="UP000680304"/>
    </source>
</evidence>
<dbReference type="Gene3D" id="3.40.190.10">
    <property type="entry name" value="Periplasmic binding protein-like II"/>
    <property type="match status" value="1"/>
</dbReference>
<dbReference type="InterPro" id="IPR042100">
    <property type="entry name" value="Bug_dom1"/>
</dbReference>
<evidence type="ECO:0000313" key="4">
    <source>
        <dbReference type="EMBL" id="GIQ65245.1"/>
    </source>
</evidence>
<dbReference type="PROSITE" id="PS51257">
    <property type="entry name" value="PROKAR_LIPOPROTEIN"/>
    <property type="match status" value="1"/>
</dbReference>
<accession>A0ABQ4NAM4</accession>
<dbReference type="CDD" id="cd07012">
    <property type="entry name" value="PBP2_Bug_TTT"/>
    <property type="match status" value="1"/>
</dbReference>
<dbReference type="Gene3D" id="3.40.190.150">
    <property type="entry name" value="Bordetella uptake gene, domain 1"/>
    <property type="match status" value="1"/>
</dbReference>
<evidence type="ECO:0000256" key="1">
    <source>
        <dbReference type="ARBA" id="ARBA00006987"/>
    </source>
</evidence>
<evidence type="ECO:0008006" key="6">
    <source>
        <dbReference type="Google" id="ProtNLM"/>
    </source>
</evidence>
<gene>
    <name evidence="4" type="ORF">PACILC2_38130</name>
</gene>
<proteinExistence type="inferred from homology"/>
<feature type="compositionally biased region" description="Polar residues" evidence="2">
    <location>
        <begin position="31"/>
        <end position="49"/>
    </location>
</feature>
<dbReference type="PIRSF" id="PIRSF017082">
    <property type="entry name" value="YflP"/>
    <property type="match status" value="1"/>
</dbReference>
<comment type="similarity">
    <text evidence="1">Belongs to the UPF0065 (bug) family.</text>
</comment>
<dbReference type="Pfam" id="PF03401">
    <property type="entry name" value="TctC"/>
    <property type="match status" value="1"/>
</dbReference>
<feature type="chain" id="PRO_5047321753" description="Tripartite tricarboxylate transporter substrate binding protein" evidence="3">
    <location>
        <begin position="25"/>
        <end position="350"/>
    </location>
</feature>
<sequence>MKRQTFVFKIAVLISILAILAACASKGNGGQQANNAPETNNAQEANNGAESKETDYPAKNIELIVPFNAGGVSDILARSFVEASTGIINQPITVKNVDGASGTVGNYQLVQAKPDGYTWLWASTGHISSSLHITPAQYTRDDFTVVNKVGEMVVAIVVPKDSPFQTLDDYIKYAKENPGKLTVGNPGEGTVVALLARLLEDKAGIQLQHVPYQGSGPLLPSVLGNHVMSAFMNVPEVRGQVESGELRALAVLSEKRVDQLPDVPTAEEQGIEGLAGGAGHYIVIPNNVPEEVVRKIDELTKAVYESDKFKELMEQAGYQLGYKNSADALKELDEWYETTGELYKKLGMIK</sequence>
<dbReference type="InterPro" id="IPR005064">
    <property type="entry name" value="BUG"/>
</dbReference>